<keyword evidence="2 4" id="KW-0238">DNA-binding</keyword>
<dbReference type="SMART" id="SM00339">
    <property type="entry name" value="FH"/>
    <property type="match status" value="1"/>
</dbReference>
<feature type="DNA-binding region" description="Fork-head" evidence="4">
    <location>
        <begin position="127"/>
        <end position="221"/>
    </location>
</feature>
<sequence length="415" mass="44385">LCFLFVPPGMEVVKTPQTVHRSSSFSIKSLLLPSKCERPDPVAAATAAMIGIPGTLSPSPGSDSDKSLGPTEVDSATAGLDQEKPGREEQTEHEEEEDGGGGEDSKPTPEQNSTGNNNSGKNGKYDKPPFSYNALIMMAIRQSPEKRLTLNGIYEFIMKNFPYYREHKQGWQNSIRHNLSLNKCFVKVPRHYDDPGKGNYWMLDPSSDDVFIGGTTGKLRRRSATSRGKLAMKRGLRFAPLGLERPNNPLYWQISPFLSLHHHHHHHPHYNGSSPGFLNQAAGYGSLLPAVEQLSNGDLGRSMALGLTNTYGMSTSPVGLLSGQTAGYFVSGSQHAAAAPGPPGGGPPPQHPPPPQHLPQGAAGFGGLPTGSSAQSLLSDSLRNSSLPAFSPGVSAGFPGVLSHQKRVTPNAFLN</sequence>
<evidence type="ECO:0000256" key="4">
    <source>
        <dbReference type="PROSITE-ProRule" id="PRU00089"/>
    </source>
</evidence>
<organism evidence="7 8">
    <name type="scientific">Xenoophorus captivus</name>
    <dbReference type="NCBI Taxonomy" id="1517983"/>
    <lineage>
        <taxon>Eukaryota</taxon>
        <taxon>Metazoa</taxon>
        <taxon>Chordata</taxon>
        <taxon>Craniata</taxon>
        <taxon>Vertebrata</taxon>
        <taxon>Euteleostomi</taxon>
        <taxon>Actinopterygii</taxon>
        <taxon>Neopterygii</taxon>
        <taxon>Teleostei</taxon>
        <taxon>Neoteleostei</taxon>
        <taxon>Acanthomorphata</taxon>
        <taxon>Ovalentaria</taxon>
        <taxon>Atherinomorphae</taxon>
        <taxon>Cyprinodontiformes</taxon>
        <taxon>Goodeidae</taxon>
        <taxon>Xenoophorus</taxon>
    </lineage>
</organism>
<gene>
    <name evidence="7" type="ORF">XENOCAPTIV_011049</name>
</gene>
<feature type="region of interest" description="Disordered" evidence="5">
    <location>
        <begin position="334"/>
        <end position="376"/>
    </location>
</feature>
<reference evidence="7 8" key="1">
    <citation type="submission" date="2021-06" db="EMBL/GenBank/DDBJ databases">
        <authorList>
            <person name="Palmer J.M."/>
        </authorList>
    </citation>
    <scope>NUCLEOTIDE SEQUENCE [LARGE SCALE GENOMIC DNA]</scope>
    <source>
        <strain evidence="7 8">XC_2019</strain>
        <tissue evidence="7">Muscle</tissue>
    </source>
</reference>
<feature type="domain" description="Fork-head" evidence="6">
    <location>
        <begin position="127"/>
        <end position="221"/>
    </location>
</feature>
<dbReference type="InterPro" id="IPR030456">
    <property type="entry name" value="TF_fork_head_CS_2"/>
</dbReference>
<dbReference type="CDD" id="cd20021">
    <property type="entry name" value="FH_FOXG"/>
    <property type="match status" value="1"/>
</dbReference>
<evidence type="ECO:0000256" key="2">
    <source>
        <dbReference type="ARBA" id="ARBA00023125"/>
    </source>
</evidence>
<evidence type="ECO:0000313" key="8">
    <source>
        <dbReference type="Proteomes" id="UP001434883"/>
    </source>
</evidence>
<dbReference type="SUPFAM" id="SSF46785">
    <property type="entry name" value="Winged helix' DNA-binding domain"/>
    <property type="match status" value="1"/>
</dbReference>
<feature type="non-terminal residue" evidence="7">
    <location>
        <position position="1"/>
    </location>
</feature>
<feature type="compositionally biased region" description="Acidic residues" evidence="5">
    <location>
        <begin position="91"/>
        <end position="101"/>
    </location>
</feature>
<protein>
    <recommendedName>
        <fullName evidence="3">Forkhead box protein G1</fullName>
    </recommendedName>
</protein>
<dbReference type="InterPro" id="IPR018122">
    <property type="entry name" value="TF_fork_head_CS_1"/>
</dbReference>
<proteinExistence type="predicted"/>
<dbReference type="InterPro" id="IPR047208">
    <property type="entry name" value="FOXG1"/>
</dbReference>
<accession>A0ABV0QHP8</accession>
<dbReference type="Proteomes" id="UP001434883">
    <property type="component" value="Unassembled WGS sequence"/>
</dbReference>
<dbReference type="PRINTS" id="PR00053">
    <property type="entry name" value="FORKHEAD"/>
</dbReference>
<evidence type="ECO:0000256" key="5">
    <source>
        <dbReference type="SAM" id="MobiDB-lite"/>
    </source>
</evidence>
<dbReference type="PROSITE" id="PS00657">
    <property type="entry name" value="FORK_HEAD_1"/>
    <property type="match status" value="1"/>
</dbReference>
<dbReference type="EMBL" id="JAHRIN010010782">
    <property type="protein sequence ID" value="MEQ2195330.1"/>
    <property type="molecule type" value="Genomic_DNA"/>
</dbReference>
<feature type="region of interest" description="Disordered" evidence="5">
    <location>
        <begin position="53"/>
        <end position="126"/>
    </location>
</feature>
<feature type="compositionally biased region" description="Low complexity" evidence="5">
    <location>
        <begin position="112"/>
        <end position="122"/>
    </location>
</feature>
<comment type="caution">
    <text evidence="7">The sequence shown here is derived from an EMBL/GenBank/DDBJ whole genome shotgun (WGS) entry which is preliminary data.</text>
</comment>
<feature type="compositionally biased region" description="Pro residues" evidence="5">
    <location>
        <begin position="340"/>
        <end position="357"/>
    </location>
</feature>
<evidence type="ECO:0000259" key="6">
    <source>
        <dbReference type="PROSITE" id="PS50039"/>
    </source>
</evidence>
<comment type="subcellular location">
    <subcellularLocation>
        <location evidence="1 4">Nucleus</location>
    </subcellularLocation>
</comment>
<dbReference type="PANTHER" id="PTHR46617:SF1">
    <property type="entry name" value="FORKHEAD BOX PROTEIN G1"/>
    <property type="match status" value="1"/>
</dbReference>
<dbReference type="PROSITE" id="PS50039">
    <property type="entry name" value="FORK_HEAD_3"/>
    <property type="match status" value="1"/>
</dbReference>
<keyword evidence="8" id="KW-1185">Reference proteome</keyword>
<dbReference type="Pfam" id="PF00250">
    <property type="entry name" value="Forkhead"/>
    <property type="match status" value="1"/>
</dbReference>
<evidence type="ECO:0000256" key="1">
    <source>
        <dbReference type="ARBA" id="ARBA00004123"/>
    </source>
</evidence>
<name>A0ABV0QHP8_9TELE</name>
<evidence type="ECO:0000313" key="7">
    <source>
        <dbReference type="EMBL" id="MEQ2195330.1"/>
    </source>
</evidence>
<dbReference type="InterPro" id="IPR001766">
    <property type="entry name" value="Fork_head_dom"/>
</dbReference>
<dbReference type="PANTHER" id="PTHR46617">
    <property type="entry name" value="FORKHEAD BOX PROTEIN G1"/>
    <property type="match status" value="1"/>
</dbReference>
<dbReference type="Gene3D" id="1.10.10.10">
    <property type="entry name" value="Winged helix-like DNA-binding domain superfamily/Winged helix DNA-binding domain"/>
    <property type="match status" value="1"/>
</dbReference>
<keyword evidence="4" id="KW-0539">Nucleus</keyword>
<dbReference type="PROSITE" id="PS00658">
    <property type="entry name" value="FORK_HEAD_2"/>
    <property type="match status" value="1"/>
</dbReference>
<feature type="compositionally biased region" description="Basic and acidic residues" evidence="5">
    <location>
        <begin position="81"/>
        <end position="90"/>
    </location>
</feature>
<dbReference type="InterPro" id="IPR036390">
    <property type="entry name" value="WH_DNA-bd_sf"/>
</dbReference>
<evidence type="ECO:0000256" key="3">
    <source>
        <dbReference type="ARBA" id="ARBA00034868"/>
    </source>
</evidence>
<dbReference type="InterPro" id="IPR036388">
    <property type="entry name" value="WH-like_DNA-bd_sf"/>
</dbReference>